<evidence type="ECO:0000313" key="7">
    <source>
        <dbReference type="Proteomes" id="UP000674938"/>
    </source>
</evidence>
<accession>A0A940P882</accession>
<evidence type="ECO:0000256" key="3">
    <source>
        <dbReference type="ARBA" id="ARBA00022679"/>
    </source>
</evidence>
<evidence type="ECO:0000256" key="2">
    <source>
        <dbReference type="ARBA" id="ARBA00022553"/>
    </source>
</evidence>
<evidence type="ECO:0000256" key="1">
    <source>
        <dbReference type="ARBA" id="ARBA00004370"/>
    </source>
</evidence>
<dbReference type="SMART" id="SM00304">
    <property type="entry name" value="HAMP"/>
    <property type="match status" value="1"/>
</dbReference>
<dbReference type="Proteomes" id="UP000674938">
    <property type="component" value="Unassembled WGS sequence"/>
</dbReference>
<keyword evidence="2" id="KW-0597">Phosphoprotein</keyword>
<dbReference type="PANTHER" id="PTHR34220">
    <property type="entry name" value="SENSOR HISTIDINE KINASE YPDA"/>
    <property type="match status" value="1"/>
</dbReference>
<dbReference type="Pfam" id="PF00672">
    <property type="entry name" value="HAMP"/>
    <property type="match status" value="1"/>
</dbReference>
<dbReference type="InterPro" id="IPR003660">
    <property type="entry name" value="HAMP_dom"/>
</dbReference>
<reference evidence="6" key="1">
    <citation type="submission" date="2020-12" db="EMBL/GenBank/DDBJ databases">
        <title>Vagococcus allomyrinae sp. nov. and Enterococcus lavae sp. nov., isolated from the larvae of Allomyrina dichotoma.</title>
        <authorList>
            <person name="Lee S.D."/>
        </authorList>
    </citation>
    <scope>NUCLEOTIDE SEQUENCE</scope>
    <source>
        <strain evidence="6">BWB3-3</strain>
    </source>
</reference>
<keyword evidence="4" id="KW-1133">Transmembrane helix</keyword>
<keyword evidence="3" id="KW-0808">Transferase</keyword>
<keyword evidence="7" id="KW-1185">Reference proteome</keyword>
<keyword evidence="6" id="KW-0418">Kinase</keyword>
<dbReference type="Gene3D" id="6.10.340.10">
    <property type="match status" value="1"/>
</dbReference>
<gene>
    <name evidence="6" type="ORF">I6N95_01895</name>
</gene>
<dbReference type="GO" id="GO:0000155">
    <property type="term" value="F:phosphorelay sensor kinase activity"/>
    <property type="evidence" value="ECO:0007669"/>
    <property type="project" value="InterPro"/>
</dbReference>
<dbReference type="Pfam" id="PF06580">
    <property type="entry name" value="His_kinase"/>
    <property type="match status" value="1"/>
</dbReference>
<feature type="transmembrane region" description="Helical" evidence="4">
    <location>
        <begin position="247"/>
        <end position="271"/>
    </location>
</feature>
<dbReference type="AlphaFoldDB" id="A0A940P882"/>
<dbReference type="SUPFAM" id="SSF158472">
    <property type="entry name" value="HAMP domain-like"/>
    <property type="match status" value="1"/>
</dbReference>
<feature type="domain" description="HAMP" evidence="5">
    <location>
        <begin position="268"/>
        <end position="320"/>
    </location>
</feature>
<evidence type="ECO:0000313" key="6">
    <source>
        <dbReference type="EMBL" id="MBP1039752.1"/>
    </source>
</evidence>
<dbReference type="RefSeq" id="WP_209524640.1">
    <property type="nucleotide sequence ID" value="NZ_JAEEGA010000001.1"/>
</dbReference>
<dbReference type="PROSITE" id="PS50885">
    <property type="entry name" value="HAMP"/>
    <property type="match status" value="1"/>
</dbReference>
<sequence length="537" mass="61325">MTSLKRKLLLSTSLLFLLLFIGLFFAINREITLTALPLNKQATQQLVSSKSKQINDWFSERISEIATLAEFSSRHNLTTADLFTETKAVEERQQNIYESIRLVNSKGVSKSWIAPSFSIQDRLYYQRLIASDFPYTVSNALHSKEGTHDIVIVLYRLPVPTSEDIQYIAAAINVDKMEQMAEELTIYDGVGELVNQPANSQSKLTSEKPIEKWITFNGHIELLPEWKITYTVSQRELLQTGLRIRSITIGLAAILFLVFIILLLFLLRAFVKPIENLNQTMTAVQAGNQLVRATITSADEIGQLGRQFNKMLDQVYATQQENIKGQIRLLQEQVKPHFLYNTLDTIQWLSAEGDRQGVENVIQSLSDYFRVGLNNGSEMTTLEKELQHVSSYLTIQEIRYEKQIAYSYDLDEGLLNAIVPHFLLQPLVENALYHGIRPLSTKGQQLIIKVNRDEKNIRLRISNTGLMPSIEKLKAIQDFLASDLTHRKTVGFGIYSIAYRLRLTYQEKATIMAAIQNEHFIVTIELPLEYKLKGTYL</sequence>
<organism evidence="6 7">
    <name type="scientific">Vagococcus allomyrinae</name>
    <dbReference type="NCBI Taxonomy" id="2794353"/>
    <lineage>
        <taxon>Bacteria</taxon>
        <taxon>Bacillati</taxon>
        <taxon>Bacillota</taxon>
        <taxon>Bacilli</taxon>
        <taxon>Lactobacillales</taxon>
        <taxon>Enterococcaceae</taxon>
        <taxon>Vagococcus</taxon>
    </lineage>
</organism>
<comment type="caution">
    <text evidence="6">The sequence shown here is derived from an EMBL/GenBank/DDBJ whole genome shotgun (WGS) entry which is preliminary data.</text>
</comment>
<dbReference type="InterPro" id="IPR036890">
    <property type="entry name" value="HATPase_C_sf"/>
</dbReference>
<dbReference type="GO" id="GO:0016020">
    <property type="term" value="C:membrane"/>
    <property type="evidence" value="ECO:0007669"/>
    <property type="project" value="UniProtKB-SubCell"/>
</dbReference>
<comment type="subcellular location">
    <subcellularLocation>
        <location evidence="1">Membrane</location>
    </subcellularLocation>
</comment>
<dbReference type="PANTHER" id="PTHR34220:SF7">
    <property type="entry name" value="SENSOR HISTIDINE KINASE YPDA"/>
    <property type="match status" value="1"/>
</dbReference>
<name>A0A940P882_9ENTE</name>
<proteinExistence type="predicted"/>
<evidence type="ECO:0000256" key="4">
    <source>
        <dbReference type="SAM" id="Phobius"/>
    </source>
</evidence>
<dbReference type="CDD" id="cd06225">
    <property type="entry name" value="HAMP"/>
    <property type="match status" value="1"/>
</dbReference>
<dbReference type="SUPFAM" id="SSF55874">
    <property type="entry name" value="ATPase domain of HSP90 chaperone/DNA topoisomerase II/histidine kinase"/>
    <property type="match status" value="1"/>
</dbReference>
<dbReference type="InterPro" id="IPR010559">
    <property type="entry name" value="Sig_transdc_His_kin_internal"/>
</dbReference>
<evidence type="ECO:0000259" key="5">
    <source>
        <dbReference type="PROSITE" id="PS50885"/>
    </source>
</evidence>
<keyword evidence="4" id="KW-0472">Membrane</keyword>
<dbReference type="EMBL" id="JAEEGA010000001">
    <property type="protein sequence ID" value="MBP1039752.1"/>
    <property type="molecule type" value="Genomic_DNA"/>
</dbReference>
<keyword evidence="4" id="KW-0812">Transmembrane</keyword>
<dbReference type="Gene3D" id="3.30.565.10">
    <property type="entry name" value="Histidine kinase-like ATPase, C-terminal domain"/>
    <property type="match status" value="1"/>
</dbReference>
<protein>
    <submittedName>
        <fullName evidence="6">Histidine kinase</fullName>
    </submittedName>
</protein>
<dbReference type="InterPro" id="IPR050640">
    <property type="entry name" value="Bact_2-comp_sensor_kinase"/>
</dbReference>